<gene>
    <name evidence="8" type="ORF">GPUH_LOCUS410</name>
</gene>
<dbReference type="Pfam" id="PF10234">
    <property type="entry name" value="Cluap1"/>
    <property type="match status" value="1"/>
</dbReference>
<comment type="similarity">
    <text evidence="2">Belongs to the CLUAP1 family.</text>
</comment>
<evidence type="ECO:0000256" key="1">
    <source>
        <dbReference type="ARBA" id="ARBA00004138"/>
    </source>
</evidence>
<keyword evidence="5" id="KW-0969">Cilium</keyword>
<reference evidence="8 9" key="2">
    <citation type="submission" date="2018-11" db="EMBL/GenBank/DDBJ databases">
        <authorList>
            <consortium name="Pathogen Informatics"/>
        </authorList>
    </citation>
    <scope>NUCLEOTIDE SEQUENCE [LARGE SCALE GENOMIC DNA]</scope>
</reference>
<dbReference type="PANTHER" id="PTHR21547:SF0">
    <property type="entry name" value="CLUSTERIN-ASSOCIATED PROTEIN 1"/>
    <property type="match status" value="1"/>
</dbReference>
<dbReference type="InterPro" id="IPR019366">
    <property type="entry name" value="Clusterin-associated_protein-1"/>
</dbReference>
<dbReference type="PANTHER" id="PTHR21547">
    <property type="entry name" value="CLUSTERIN ASSOCIATED PROTEIN 1"/>
    <property type="match status" value="1"/>
</dbReference>
<organism evidence="10">
    <name type="scientific">Gongylonema pulchrum</name>
    <dbReference type="NCBI Taxonomy" id="637853"/>
    <lineage>
        <taxon>Eukaryota</taxon>
        <taxon>Metazoa</taxon>
        <taxon>Ecdysozoa</taxon>
        <taxon>Nematoda</taxon>
        <taxon>Chromadorea</taxon>
        <taxon>Rhabditida</taxon>
        <taxon>Spirurina</taxon>
        <taxon>Spiruromorpha</taxon>
        <taxon>Spiruroidea</taxon>
        <taxon>Gongylonematidae</taxon>
        <taxon>Gongylonema</taxon>
    </lineage>
</organism>
<keyword evidence="3" id="KW-0970">Cilium biogenesis/degradation</keyword>
<evidence type="ECO:0000256" key="5">
    <source>
        <dbReference type="ARBA" id="ARBA00023069"/>
    </source>
</evidence>
<dbReference type="GO" id="GO:0060271">
    <property type="term" value="P:cilium assembly"/>
    <property type="evidence" value="ECO:0007669"/>
    <property type="project" value="TreeGrafter"/>
</dbReference>
<dbReference type="EMBL" id="UYRT01000347">
    <property type="protein sequence ID" value="VDK28043.1"/>
    <property type="molecule type" value="Genomic_DNA"/>
</dbReference>
<accession>A0A183CVB9</accession>
<evidence type="ECO:0000256" key="2">
    <source>
        <dbReference type="ARBA" id="ARBA00008340"/>
    </source>
</evidence>
<evidence type="ECO:0000313" key="8">
    <source>
        <dbReference type="EMBL" id="VDK28043.1"/>
    </source>
</evidence>
<dbReference type="AlphaFoldDB" id="A0A183CVB9"/>
<dbReference type="GO" id="GO:0005929">
    <property type="term" value="C:cilium"/>
    <property type="evidence" value="ECO:0007669"/>
    <property type="project" value="UniProtKB-SubCell"/>
</dbReference>
<evidence type="ECO:0000256" key="6">
    <source>
        <dbReference type="ARBA" id="ARBA00023273"/>
    </source>
</evidence>
<dbReference type="OrthoDB" id="438545at2759"/>
<evidence type="ECO:0000313" key="10">
    <source>
        <dbReference type="WBParaSite" id="GPUH_0000040901-mRNA-1"/>
    </source>
</evidence>
<dbReference type="WBParaSite" id="GPUH_0000040901-mRNA-1">
    <property type="protein sequence ID" value="GPUH_0000040901-mRNA-1"/>
    <property type="gene ID" value="GPUH_0000040901"/>
</dbReference>
<proteinExistence type="inferred from homology"/>
<protein>
    <submittedName>
        <fullName evidence="10">Complex I-B15</fullName>
    </submittedName>
</protein>
<name>A0A183CVB9_9BILA</name>
<reference evidence="10" key="1">
    <citation type="submission" date="2016-06" db="UniProtKB">
        <authorList>
            <consortium name="WormBaseParasite"/>
        </authorList>
    </citation>
    <scope>IDENTIFICATION</scope>
</reference>
<dbReference type="GO" id="GO:0005815">
    <property type="term" value="C:microtubule organizing center"/>
    <property type="evidence" value="ECO:0007669"/>
    <property type="project" value="TreeGrafter"/>
</dbReference>
<dbReference type="GO" id="GO:0030992">
    <property type="term" value="C:intraciliary transport particle B"/>
    <property type="evidence" value="ECO:0007669"/>
    <property type="project" value="TreeGrafter"/>
</dbReference>
<evidence type="ECO:0000256" key="4">
    <source>
        <dbReference type="ARBA" id="ARBA00023054"/>
    </source>
</evidence>
<keyword evidence="4 7" id="KW-0175">Coiled coil</keyword>
<feature type="coiled-coil region" evidence="7">
    <location>
        <begin position="37"/>
        <end position="72"/>
    </location>
</feature>
<sequence length="103" mass="12653">MLQSFRPQYMDEYEKYEAKLKQLYAIYVLKFRNVAYLQQLQEEFDRSEKQRSAEAEQNMRNMVERMRAQELLLRDAQYAFLHTFPDKGYFFRMCEGVTTSEFF</sequence>
<keyword evidence="6" id="KW-0966">Cell projection</keyword>
<evidence type="ECO:0000256" key="7">
    <source>
        <dbReference type="SAM" id="Coils"/>
    </source>
</evidence>
<dbReference type="Proteomes" id="UP000271098">
    <property type="component" value="Unassembled WGS sequence"/>
</dbReference>
<evidence type="ECO:0000256" key="3">
    <source>
        <dbReference type="ARBA" id="ARBA00022794"/>
    </source>
</evidence>
<keyword evidence="9" id="KW-1185">Reference proteome</keyword>
<comment type="subcellular location">
    <subcellularLocation>
        <location evidence="1">Cell projection</location>
        <location evidence="1">Cilium</location>
    </subcellularLocation>
</comment>
<evidence type="ECO:0000313" key="9">
    <source>
        <dbReference type="Proteomes" id="UP000271098"/>
    </source>
</evidence>